<evidence type="ECO:0000313" key="2">
    <source>
        <dbReference type="Proteomes" id="UP001151760"/>
    </source>
</evidence>
<evidence type="ECO:0000313" key="1">
    <source>
        <dbReference type="EMBL" id="GJT39431.1"/>
    </source>
</evidence>
<gene>
    <name evidence="1" type="ORF">Tco_0939296</name>
</gene>
<proteinExistence type="predicted"/>
<reference evidence="1" key="2">
    <citation type="submission" date="2022-01" db="EMBL/GenBank/DDBJ databases">
        <authorList>
            <person name="Yamashiro T."/>
            <person name="Shiraishi A."/>
            <person name="Satake H."/>
            <person name="Nakayama K."/>
        </authorList>
    </citation>
    <scope>NUCLEOTIDE SEQUENCE</scope>
</reference>
<keyword evidence="2" id="KW-1185">Reference proteome</keyword>
<comment type="caution">
    <text evidence="1">The sequence shown here is derived from an EMBL/GenBank/DDBJ whole genome shotgun (WGS) entry which is preliminary data.</text>
</comment>
<sequence length="77" mass="9230">MRDEYNHCINFRDDPLPITKFNYRVNKTSKIATMRITRNNQPLNLKIYDKFILKMLGFSEWLELHVLASKRLNATND</sequence>
<name>A0ABQ5DJP0_9ASTR</name>
<dbReference type="Proteomes" id="UP001151760">
    <property type="component" value="Unassembled WGS sequence"/>
</dbReference>
<reference evidence="1" key="1">
    <citation type="journal article" date="2022" name="Int. J. Mol. Sci.">
        <title>Draft Genome of Tanacetum Coccineum: Genomic Comparison of Closely Related Tanacetum-Family Plants.</title>
        <authorList>
            <person name="Yamashiro T."/>
            <person name="Shiraishi A."/>
            <person name="Nakayama K."/>
            <person name="Satake H."/>
        </authorList>
    </citation>
    <scope>NUCLEOTIDE SEQUENCE</scope>
</reference>
<protein>
    <submittedName>
        <fullName evidence="1">Uncharacterized protein</fullName>
    </submittedName>
</protein>
<accession>A0ABQ5DJP0</accession>
<organism evidence="1 2">
    <name type="scientific">Tanacetum coccineum</name>
    <dbReference type="NCBI Taxonomy" id="301880"/>
    <lineage>
        <taxon>Eukaryota</taxon>
        <taxon>Viridiplantae</taxon>
        <taxon>Streptophyta</taxon>
        <taxon>Embryophyta</taxon>
        <taxon>Tracheophyta</taxon>
        <taxon>Spermatophyta</taxon>
        <taxon>Magnoliopsida</taxon>
        <taxon>eudicotyledons</taxon>
        <taxon>Gunneridae</taxon>
        <taxon>Pentapetalae</taxon>
        <taxon>asterids</taxon>
        <taxon>campanulids</taxon>
        <taxon>Asterales</taxon>
        <taxon>Asteraceae</taxon>
        <taxon>Asteroideae</taxon>
        <taxon>Anthemideae</taxon>
        <taxon>Anthemidinae</taxon>
        <taxon>Tanacetum</taxon>
    </lineage>
</organism>
<dbReference type="EMBL" id="BQNB010015385">
    <property type="protein sequence ID" value="GJT39431.1"/>
    <property type="molecule type" value="Genomic_DNA"/>
</dbReference>